<dbReference type="InterPro" id="IPR007110">
    <property type="entry name" value="Ig-like_dom"/>
</dbReference>
<dbReference type="PANTHER" id="PTHR45080">
    <property type="entry name" value="CONTACTIN 5"/>
    <property type="match status" value="1"/>
</dbReference>
<dbReference type="InterPro" id="IPR013783">
    <property type="entry name" value="Ig-like_fold"/>
</dbReference>
<dbReference type="GO" id="GO:0007156">
    <property type="term" value="P:homophilic cell adhesion via plasma membrane adhesion molecules"/>
    <property type="evidence" value="ECO:0007669"/>
    <property type="project" value="TreeGrafter"/>
</dbReference>
<evidence type="ECO:0000256" key="2">
    <source>
        <dbReference type="SAM" id="MobiDB-lite"/>
    </source>
</evidence>
<feature type="domain" description="Ig-like" evidence="5">
    <location>
        <begin position="235"/>
        <end position="328"/>
    </location>
</feature>
<keyword evidence="4" id="KW-0732">Signal</keyword>
<dbReference type="AlphaFoldDB" id="A0A835L2T4"/>
<evidence type="ECO:0000259" key="5">
    <source>
        <dbReference type="PROSITE" id="PS50835"/>
    </source>
</evidence>
<evidence type="ECO:0000256" key="1">
    <source>
        <dbReference type="ARBA" id="ARBA00023319"/>
    </source>
</evidence>
<dbReference type="CDD" id="cd00063">
    <property type="entry name" value="FN3"/>
    <property type="match status" value="1"/>
</dbReference>
<gene>
    <name evidence="6" type="ORF">HW555_009108</name>
</gene>
<dbReference type="SMART" id="SM00406">
    <property type="entry name" value="IGv"/>
    <property type="match status" value="2"/>
</dbReference>
<evidence type="ECO:0000313" key="6">
    <source>
        <dbReference type="EMBL" id="KAF9412363.1"/>
    </source>
</evidence>
<proteinExistence type="predicted"/>
<dbReference type="CDD" id="cd00096">
    <property type="entry name" value="Ig"/>
    <property type="match status" value="1"/>
</dbReference>
<feature type="transmembrane region" description="Helical" evidence="3">
    <location>
        <begin position="480"/>
        <end position="503"/>
    </location>
</feature>
<dbReference type="EMBL" id="JACKWZ010000191">
    <property type="protein sequence ID" value="KAF9412363.1"/>
    <property type="molecule type" value="Genomic_DNA"/>
</dbReference>
<reference evidence="6" key="1">
    <citation type="submission" date="2020-08" db="EMBL/GenBank/DDBJ databases">
        <title>Spodoptera exigua strain:BAW_Kor-Di-RS1 Genome sequencing and assembly.</title>
        <authorList>
            <person name="Kim J."/>
            <person name="Nam H.Y."/>
            <person name="Kwon M."/>
            <person name="Choi J.H."/>
            <person name="Cho S.R."/>
            <person name="Kim G.-H."/>
        </authorList>
    </citation>
    <scope>NUCLEOTIDE SEQUENCE</scope>
    <source>
        <strain evidence="6">BAW_Kor-Di-RS1</strain>
        <tissue evidence="6">Whole-body</tissue>
    </source>
</reference>
<dbReference type="InterPro" id="IPR003961">
    <property type="entry name" value="FN3_dom"/>
</dbReference>
<evidence type="ECO:0000313" key="7">
    <source>
        <dbReference type="Proteomes" id="UP000648187"/>
    </source>
</evidence>
<dbReference type="SMART" id="SM00409">
    <property type="entry name" value="IG"/>
    <property type="match status" value="3"/>
</dbReference>
<comment type="caution">
    <text evidence="6">The sequence shown here is derived from an EMBL/GenBank/DDBJ whole genome shotgun (WGS) entry which is preliminary data.</text>
</comment>
<dbReference type="InterPro" id="IPR003598">
    <property type="entry name" value="Ig_sub2"/>
</dbReference>
<feature type="domain" description="Ig-like" evidence="5">
    <location>
        <begin position="128"/>
        <end position="229"/>
    </location>
</feature>
<dbReference type="SUPFAM" id="SSF48726">
    <property type="entry name" value="Immunoglobulin"/>
    <property type="match status" value="3"/>
</dbReference>
<protein>
    <recommendedName>
        <fullName evidence="5">Ig-like domain-containing protein</fullName>
    </recommendedName>
</protein>
<feature type="chain" id="PRO_5032534336" description="Ig-like domain-containing protein" evidence="4">
    <location>
        <begin position="21"/>
        <end position="504"/>
    </location>
</feature>
<feature type="compositionally biased region" description="Acidic residues" evidence="2">
    <location>
        <begin position="452"/>
        <end position="474"/>
    </location>
</feature>
<dbReference type="InterPro" id="IPR013106">
    <property type="entry name" value="Ig_V-set"/>
</dbReference>
<dbReference type="InterPro" id="IPR050958">
    <property type="entry name" value="Cell_Adh-Cytoskel_Orgn"/>
</dbReference>
<dbReference type="Pfam" id="PF13927">
    <property type="entry name" value="Ig_3"/>
    <property type="match status" value="2"/>
</dbReference>
<feature type="domain" description="Ig-like" evidence="5">
    <location>
        <begin position="23"/>
        <end position="122"/>
    </location>
</feature>
<dbReference type="InterPro" id="IPR036116">
    <property type="entry name" value="FN3_sf"/>
</dbReference>
<keyword evidence="3" id="KW-0472">Membrane</keyword>
<dbReference type="SUPFAM" id="SSF49265">
    <property type="entry name" value="Fibronectin type III"/>
    <property type="match status" value="1"/>
</dbReference>
<feature type="region of interest" description="Disordered" evidence="2">
    <location>
        <begin position="447"/>
        <end position="474"/>
    </location>
</feature>
<dbReference type="Proteomes" id="UP000648187">
    <property type="component" value="Unassembled WGS sequence"/>
</dbReference>
<dbReference type="InterPro" id="IPR036179">
    <property type="entry name" value="Ig-like_dom_sf"/>
</dbReference>
<keyword evidence="3" id="KW-1133">Transmembrane helix</keyword>
<accession>A0A835L2T4</accession>
<dbReference type="Gene3D" id="2.60.40.10">
    <property type="entry name" value="Immunoglobulins"/>
    <property type="match status" value="4"/>
</dbReference>
<evidence type="ECO:0000256" key="3">
    <source>
        <dbReference type="SAM" id="Phobius"/>
    </source>
</evidence>
<dbReference type="SMART" id="SM00408">
    <property type="entry name" value="IGc2"/>
    <property type="match status" value="3"/>
</dbReference>
<sequence>MKWVFYVIVFVYMLYRTVYGLKPVENNLIVEPVTYGDDDFLKVGGHKTISCKASNRNQKVEWIDPNGHTVKRIPGSRIFSQEHFVPSMRGRAPALVLTVTRAEVEDTGVYQCKSGDLVKNVTLCVIAPSYFVDTMPEVSADFFRSITLSCQAKGEPEPKITWYRNGEVINDEDNSEKYKVMTKYNIQGFEGLLTIISLEPEDSGVYTCQSTQESLYVEECSHTSSFNITLNVNYPPIFEHRNKTQAVYAKNNQEVDIVCSASSYPIATYRWFKEMTDDVLYEFDQKQIKLSEDGTKATLTVVANQSTFWQRYKCQATNDYGVSEKYFTLMKMEKPKRPSEVNVFNATSDALYLNVTWYDDIQFPVSAFQIQYTTEETGKKKFLPPREATWRRSKQTEVNLEEGETIDPELGGIIIPLEELEAETAYWIRLRVTNEVGESIWSDPILVSTSAESEETTTTEAPESESEVSDDSESMNDGTFYGLFFAGGIFIVAFVCVFAMRLVK</sequence>
<dbReference type="PROSITE" id="PS50835">
    <property type="entry name" value="IG_LIKE"/>
    <property type="match status" value="3"/>
</dbReference>
<keyword evidence="7" id="KW-1185">Reference proteome</keyword>
<feature type="signal peptide" evidence="4">
    <location>
        <begin position="1"/>
        <end position="20"/>
    </location>
</feature>
<keyword evidence="3" id="KW-0812">Transmembrane</keyword>
<dbReference type="GO" id="GO:0005886">
    <property type="term" value="C:plasma membrane"/>
    <property type="evidence" value="ECO:0007669"/>
    <property type="project" value="TreeGrafter"/>
</dbReference>
<organism evidence="6 7">
    <name type="scientific">Spodoptera exigua</name>
    <name type="common">Beet armyworm</name>
    <name type="synonym">Noctua fulgens</name>
    <dbReference type="NCBI Taxonomy" id="7107"/>
    <lineage>
        <taxon>Eukaryota</taxon>
        <taxon>Metazoa</taxon>
        <taxon>Ecdysozoa</taxon>
        <taxon>Arthropoda</taxon>
        <taxon>Hexapoda</taxon>
        <taxon>Insecta</taxon>
        <taxon>Pterygota</taxon>
        <taxon>Neoptera</taxon>
        <taxon>Endopterygota</taxon>
        <taxon>Lepidoptera</taxon>
        <taxon>Glossata</taxon>
        <taxon>Ditrysia</taxon>
        <taxon>Noctuoidea</taxon>
        <taxon>Noctuidae</taxon>
        <taxon>Amphipyrinae</taxon>
        <taxon>Spodoptera</taxon>
    </lineage>
</organism>
<keyword evidence="1" id="KW-0393">Immunoglobulin domain</keyword>
<dbReference type="InterPro" id="IPR003599">
    <property type="entry name" value="Ig_sub"/>
</dbReference>
<name>A0A835L2T4_SPOEX</name>
<dbReference type="PANTHER" id="PTHR45080:SF27">
    <property type="entry name" value="NEURAL CELL ADHESION MOLECULE 1-LIKE"/>
    <property type="match status" value="1"/>
</dbReference>
<evidence type="ECO:0000256" key="4">
    <source>
        <dbReference type="SAM" id="SignalP"/>
    </source>
</evidence>